<sequence length="255" mass="29582">MLHVKCRHLSLIFEGCRSNYGVCRSINKGNRSNWGCSSDSWEISTNTSKAQICIKKTQINNRSIPFQVLKRKRKAEDQKDKPPKKQKKELEKTNSLHPGPCSEEASYCVKLRKGQDKFLDVRQKLLKKFNTCVKWYVDKKIMDQKTLDKLKRRNETKSHKPCGKSFWMCMPSMCENLANVFQSPLFLFSSAASQKLIPHFCPPKNNPPILIAYSHSHFVFLELKDPLLFPSPIILKSWRQLNSPEALKWEANILL</sequence>
<gene>
    <name evidence="2" type="ORF">VP01_1190g1</name>
</gene>
<accession>A0A0L6VQW5</accession>
<dbReference type="AlphaFoldDB" id="A0A0L6VQW5"/>
<feature type="compositionally biased region" description="Basic and acidic residues" evidence="1">
    <location>
        <begin position="74"/>
        <end position="94"/>
    </location>
</feature>
<name>A0A0L6VQW5_9BASI</name>
<organism evidence="2 3">
    <name type="scientific">Puccinia sorghi</name>
    <dbReference type="NCBI Taxonomy" id="27349"/>
    <lineage>
        <taxon>Eukaryota</taxon>
        <taxon>Fungi</taxon>
        <taxon>Dikarya</taxon>
        <taxon>Basidiomycota</taxon>
        <taxon>Pucciniomycotina</taxon>
        <taxon>Pucciniomycetes</taxon>
        <taxon>Pucciniales</taxon>
        <taxon>Pucciniaceae</taxon>
        <taxon>Puccinia</taxon>
    </lineage>
</organism>
<dbReference type="EMBL" id="LAVV01002121">
    <property type="protein sequence ID" value="KNZ63081.1"/>
    <property type="molecule type" value="Genomic_DNA"/>
</dbReference>
<evidence type="ECO:0000313" key="2">
    <source>
        <dbReference type="EMBL" id="KNZ63081.1"/>
    </source>
</evidence>
<reference evidence="2 3" key="1">
    <citation type="submission" date="2015-08" db="EMBL/GenBank/DDBJ databases">
        <title>Next Generation Sequencing and Analysis of the Genome of Puccinia sorghi L Schw, the Causal Agent of Maize Common Rust.</title>
        <authorList>
            <person name="Rochi L."/>
            <person name="Burguener G."/>
            <person name="Darino M."/>
            <person name="Turjanski A."/>
            <person name="Kreff E."/>
            <person name="Dieguez M.J."/>
            <person name="Sacco F."/>
        </authorList>
    </citation>
    <scope>NUCLEOTIDE SEQUENCE [LARGE SCALE GENOMIC DNA]</scope>
    <source>
        <strain evidence="2 3">RO10H11247</strain>
    </source>
</reference>
<feature type="region of interest" description="Disordered" evidence="1">
    <location>
        <begin position="69"/>
        <end position="98"/>
    </location>
</feature>
<comment type="caution">
    <text evidence="2">The sequence shown here is derived from an EMBL/GenBank/DDBJ whole genome shotgun (WGS) entry which is preliminary data.</text>
</comment>
<proteinExistence type="predicted"/>
<evidence type="ECO:0000313" key="3">
    <source>
        <dbReference type="Proteomes" id="UP000037035"/>
    </source>
</evidence>
<evidence type="ECO:0000256" key="1">
    <source>
        <dbReference type="SAM" id="MobiDB-lite"/>
    </source>
</evidence>
<dbReference type="Proteomes" id="UP000037035">
    <property type="component" value="Unassembled WGS sequence"/>
</dbReference>
<keyword evidence="3" id="KW-1185">Reference proteome</keyword>
<dbReference type="VEuPathDB" id="FungiDB:VP01_1190g1"/>
<protein>
    <submittedName>
        <fullName evidence="2">Uncharacterized protein</fullName>
    </submittedName>
</protein>